<dbReference type="RefSeq" id="WP_052504711.1">
    <property type="nucleotide sequence ID" value="NZ_LXEY01000012.1"/>
</dbReference>
<comment type="similarity">
    <text evidence="1">Belongs to the barstar family.</text>
</comment>
<name>A0A1B7M1C2_9MICC</name>
<reference evidence="3 4" key="1">
    <citation type="submission" date="2016-04" db="EMBL/GenBank/DDBJ databases">
        <title>First whole genome shotgun sequence of the bacterium Enteractinococcus sp. strain UASWS1574.</title>
        <authorList>
            <person name="Crovadore J."/>
            <person name="Chablais R."/>
            <person name="Lefort F."/>
        </authorList>
    </citation>
    <scope>NUCLEOTIDE SEQUENCE [LARGE SCALE GENOMIC DNA]</scope>
    <source>
        <strain evidence="3 4">UASWS1574</strain>
    </source>
</reference>
<accession>A0A1B7M1C2</accession>
<comment type="caution">
    <text evidence="3">The sequence shown here is derived from an EMBL/GenBank/DDBJ whole genome shotgun (WGS) entry which is preliminary data.</text>
</comment>
<keyword evidence="4" id="KW-1185">Reference proteome</keyword>
<protein>
    <recommendedName>
        <fullName evidence="2">Barstar (barnase inhibitor) domain-containing protein</fullName>
    </recommendedName>
</protein>
<dbReference type="InterPro" id="IPR035905">
    <property type="entry name" value="Barstar-like_sf"/>
</dbReference>
<evidence type="ECO:0000259" key="2">
    <source>
        <dbReference type="Pfam" id="PF01337"/>
    </source>
</evidence>
<evidence type="ECO:0000256" key="1">
    <source>
        <dbReference type="ARBA" id="ARBA00006845"/>
    </source>
</evidence>
<feature type="domain" description="Barstar (barnase inhibitor)" evidence="2">
    <location>
        <begin position="144"/>
        <end position="238"/>
    </location>
</feature>
<dbReference type="OrthoDB" id="5184890at2"/>
<dbReference type="InterPro" id="IPR000468">
    <property type="entry name" value="Barstar"/>
</dbReference>
<dbReference type="SUPFAM" id="SSF52038">
    <property type="entry name" value="Barstar-related"/>
    <property type="match status" value="1"/>
</dbReference>
<dbReference type="Gene3D" id="3.30.370.10">
    <property type="entry name" value="Barstar-like"/>
    <property type="match status" value="1"/>
</dbReference>
<sequence length="274" mass="31496">MEMDASPPYSLVRYFKEHSLPQKGWRYLFRPSRAYRYAVLHDNETQEIVDSNGLSDFLGLGANDSRVDLYFCRNRARAVLESGDTESWIEYPTGRAVKNPRKGQAQIAGDFSVGQQHFVPYLLTLKTADFQKFLADSQRAGQTVRTVRGDKMRNKSALFDEFSAAFQFPLHFGENWDAFYDCISDLQWLEPRADYIIAITQPQELLADAHLDDLIVFLETLKDTHARFTAPLEHDGLRSEPVPIHVVVISEDTENQRLDQWESILKSSFQRPEG</sequence>
<dbReference type="EMBL" id="LXEY01000012">
    <property type="protein sequence ID" value="OAV62393.1"/>
    <property type="molecule type" value="Genomic_DNA"/>
</dbReference>
<dbReference type="Proteomes" id="UP000078292">
    <property type="component" value="Unassembled WGS sequence"/>
</dbReference>
<gene>
    <name evidence="3" type="ORF">A6F49_06705</name>
</gene>
<organism evidence="3 4">
    <name type="scientific">Enteractinococcus helveticum</name>
    <dbReference type="NCBI Taxonomy" id="1837282"/>
    <lineage>
        <taxon>Bacteria</taxon>
        <taxon>Bacillati</taxon>
        <taxon>Actinomycetota</taxon>
        <taxon>Actinomycetes</taxon>
        <taxon>Micrococcales</taxon>
        <taxon>Micrococcaceae</taxon>
    </lineage>
</organism>
<dbReference type="STRING" id="1837282.A6F49_06705"/>
<dbReference type="AlphaFoldDB" id="A0A1B7M1C2"/>
<proteinExistence type="inferred from homology"/>
<evidence type="ECO:0000313" key="3">
    <source>
        <dbReference type="EMBL" id="OAV62393.1"/>
    </source>
</evidence>
<evidence type="ECO:0000313" key="4">
    <source>
        <dbReference type="Proteomes" id="UP000078292"/>
    </source>
</evidence>
<dbReference type="Pfam" id="PF01337">
    <property type="entry name" value="Barstar"/>
    <property type="match status" value="1"/>
</dbReference>